<dbReference type="InterPro" id="IPR046193">
    <property type="entry name" value="DUF6221"/>
</dbReference>
<evidence type="ECO:0000256" key="1">
    <source>
        <dbReference type="SAM" id="MobiDB-lite"/>
    </source>
</evidence>
<evidence type="ECO:0000313" key="2">
    <source>
        <dbReference type="EMBL" id="UNZ01370.1"/>
    </source>
</evidence>
<dbReference type="Proteomes" id="UP000829494">
    <property type="component" value="Chromosome"/>
</dbReference>
<keyword evidence="3" id="KW-1185">Reference proteome</keyword>
<sequence length="121" mass="13511">MKSDEVADLTNFLRARIEEDEAAAQAVKPGTVEDTAGLKARVLADVAAKRGVLRFLERMQQHAGHDDFMVHGPARFALSATTFPLRHLVAAYATHPDFRPEWGPNEEEIERDPRFSRSGRA</sequence>
<accession>A0ABY3YTN1</accession>
<feature type="region of interest" description="Disordered" evidence="1">
    <location>
        <begin position="96"/>
        <end position="121"/>
    </location>
</feature>
<organism evidence="2 3">
    <name type="scientific">Streptomyces rimosus subsp. rimosus</name>
    <dbReference type="NCBI Taxonomy" id="132474"/>
    <lineage>
        <taxon>Bacteria</taxon>
        <taxon>Bacillati</taxon>
        <taxon>Actinomycetota</taxon>
        <taxon>Actinomycetes</taxon>
        <taxon>Kitasatosporales</taxon>
        <taxon>Streptomycetaceae</taxon>
        <taxon>Streptomyces</taxon>
    </lineage>
</organism>
<gene>
    <name evidence="2" type="ORF">SRIMR7_04380</name>
</gene>
<dbReference type="RefSeq" id="WP_004571771.1">
    <property type="nucleotide sequence ID" value="NZ_CP043497.1"/>
</dbReference>
<name>A0ABY3YTN1_STRRM</name>
<proteinExistence type="predicted"/>
<protein>
    <submittedName>
        <fullName evidence="2">Uncharacterized protein</fullName>
    </submittedName>
</protein>
<dbReference type="GeneID" id="300254399"/>
<dbReference type="Pfam" id="PF19730">
    <property type="entry name" value="DUF6221"/>
    <property type="match status" value="1"/>
</dbReference>
<reference evidence="2 3" key="1">
    <citation type="submission" date="2022-03" db="EMBL/GenBank/DDBJ databases">
        <title>Complete genome of Streptomyces rimosus ssp. rimosus R7 (=ATCC 10970).</title>
        <authorList>
            <person name="Beganovic S."/>
            <person name="Ruckert C."/>
            <person name="Busche T."/>
            <person name="Kalinowski J."/>
            <person name="Wittmann C."/>
        </authorList>
    </citation>
    <scope>NUCLEOTIDE SEQUENCE [LARGE SCALE GENOMIC DNA]</scope>
    <source>
        <strain evidence="2 3">R7</strain>
    </source>
</reference>
<dbReference type="EMBL" id="CP094298">
    <property type="protein sequence ID" value="UNZ01370.1"/>
    <property type="molecule type" value="Genomic_DNA"/>
</dbReference>
<evidence type="ECO:0000313" key="3">
    <source>
        <dbReference type="Proteomes" id="UP000829494"/>
    </source>
</evidence>